<accession>A0ABY4SA09</accession>
<proteinExistence type="inferred from homology"/>
<evidence type="ECO:0000256" key="1">
    <source>
        <dbReference type="ARBA" id="ARBA00023235"/>
    </source>
</evidence>
<dbReference type="Pfam" id="PF01261">
    <property type="entry name" value="AP_endonuc_2"/>
    <property type="match status" value="1"/>
</dbReference>
<dbReference type="PANTHER" id="PTHR43489:SF6">
    <property type="entry name" value="HYDROXYPYRUVATE ISOMERASE-RELATED"/>
    <property type="match status" value="1"/>
</dbReference>
<dbReference type="EMBL" id="CP097636">
    <property type="protein sequence ID" value="URI08568.1"/>
    <property type="molecule type" value="Genomic_DNA"/>
</dbReference>
<dbReference type="PIRSF" id="PIRSF006241">
    <property type="entry name" value="HyI"/>
    <property type="match status" value="1"/>
</dbReference>
<dbReference type="InterPro" id="IPR050417">
    <property type="entry name" value="Sugar_Epim/Isomerase"/>
</dbReference>
<keyword evidence="5" id="KW-1185">Reference proteome</keyword>
<comment type="similarity">
    <text evidence="2">Belongs to the hyi family.</text>
</comment>
<keyword evidence="1 2" id="KW-0413">Isomerase</keyword>
<dbReference type="Gene3D" id="3.20.20.150">
    <property type="entry name" value="Divalent-metal-dependent TIM barrel enzymes"/>
    <property type="match status" value="1"/>
</dbReference>
<name>A0ABY4SA09_AQUTE</name>
<dbReference type="RefSeq" id="WP_250196790.1">
    <property type="nucleotide sequence ID" value="NZ_CP097636.1"/>
</dbReference>
<protein>
    <submittedName>
        <fullName evidence="4">TIM barrel protein</fullName>
    </submittedName>
</protein>
<gene>
    <name evidence="4" type="ORF">MW290_23595</name>
</gene>
<sequence length="276" mass="30135">MKLAANLHHLYQELPPLARVEAAAHDGFDGVEWPFPHGISPAALAERLHTTGLPLVLINTPLGPRGEPGLAAVPDAEAHFRDGVERSLDFAQRTGCTRLHLMAGCPPHEGRSMQGALDPATRDLLLRRLQWAVALARQAGVLLLLEPLNRHDVPGYAYHRPEQVVALIEALDAPGLRLLFDIYHAAREGLDVPQALQAHHACIGHVQIAQAPGRTAPDLERPATLQALQVLADLGHEGWLGLEYHPGGPTADSLGWRHPLRLLLQQARPRHEEVRA</sequence>
<dbReference type="InterPro" id="IPR026040">
    <property type="entry name" value="HyI-like"/>
</dbReference>
<dbReference type="InterPro" id="IPR013022">
    <property type="entry name" value="Xyl_isomerase-like_TIM-brl"/>
</dbReference>
<dbReference type="Proteomes" id="UP001056201">
    <property type="component" value="Chromosome 2"/>
</dbReference>
<feature type="domain" description="Xylose isomerase-like TIM barrel" evidence="3">
    <location>
        <begin position="20"/>
        <end position="256"/>
    </location>
</feature>
<evidence type="ECO:0000256" key="2">
    <source>
        <dbReference type="PIRNR" id="PIRNR006241"/>
    </source>
</evidence>
<dbReference type="SUPFAM" id="SSF51658">
    <property type="entry name" value="Xylose isomerase-like"/>
    <property type="match status" value="1"/>
</dbReference>
<evidence type="ECO:0000313" key="5">
    <source>
        <dbReference type="Proteomes" id="UP001056201"/>
    </source>
</evidence>
<evidence type="ECO:0000259" key="3">
    <source>
        <dbReference type="Pfam" id="PF01261"/>
    </source>
</evidence>
<reference evidence="4" key="1">
    <citation type="submission" date="2022-05" db="EMBL/GenBank/DDBJ databases">
        <title>An RpoN-dependent PEP-CTERM gene is involved in floc formation of an Aquincola tertiaricarbonis strain.</title>
        <authorList>
            <person name="Qiu D."/>
            <person name="Xia M."/>
        </authorList>
    </citation>
    <scope>NUCLEOTIDE SEQUENCE</scope>
    <source>
        <strain evidence="4">RN12</strain>
    </source>
</reference>
<dbReference type="InterPro" id="IPR036237">
    <property type="entry name" value="Xyl_isomerase-like_sf"/>
</dbReference>
<organism evidence="4 5">
    <name type="scientific">Aquincola tertiaricarbonis</name>
    <dbReference type="NCBI Taxonomy" id="391953"/>
    <lineage>
        <taxon>Bacteria</taxon>
        <taxon>Pseudomonadati</taxon>
        <taxon>Pseudomonadota</taxon>
        <taxon>Betaproteobacteria</taxon>
        <taxon>Burkholderiales</taxon>
        <taxon>Sphaerotilaceae</taxon>
        <taxon>Aquincola</taxon>
    </lineage>
</organism>
<evidence type="ECO:0000313" key="4">
    <source>
        <dbReference type="EMBL" id="URI08568.1"/>
    </source>
</evidence>
<dbReference type="PANTHER" id="PTHR43489">
    <property type="entry name" value="ISOMERASE"/>
    <property type="match status" value="1"/>
</dbReference>